<comment type="caution">
    <text evidence="1">The sequence shown here is derived from an EMBL/GenBank/DDBJ whole genome shotgun (WGS) entry which is preliminary data.</text>
</comment>
<keyword evidence="2" id="KW-1185">Reference proteome</keyword>
<accession>A0ABX3BP09</accession>
<dbReference type="Proteomes" id="UP000175677">
    <property type="component" value="Unassembled WGS sequence"/>
</dbReference>
<sequence>MNNFLDVLNKFLLANTDTEREALYVLLPETILEHKNFFYQEMFTDASQHTFFIITSLFIDWIFEIEDKQADNLSKEDSKFLGKLEDLFEYIDDEIPQNEQLKILNQTKEILSDYLLLKKVSR</sequence>
<name>A0ABX3BP09_9PAST</name>
<dbReference type="EMBL" id="MDJC01000017">
    <property type="protein sequence ID" value="OEY76594.1"/>
    <property type="molecule type" value="Genomic_DNA"/>
</dbReference>
<reference evidence="1 2" key="1">
    <citation type="submission" date="2016-08" db="EMBL/GenBank/DDBJ databases">
        <authorList>
            <person name="Eshaghi A."/>
            <person name="Soares D."/>
            <person name="Kus J."/>
            <person name="Richardson D."/>
            <person name="Li A."/>
            <person name="Patel S.N."/>
        </authorList>
    </citation>
    <scope>NUCLEOTIDE SEQUENCE [LARGE SCALE GENOMIC DNA]</scope>
    <source>
        <strain evidence="1 2">C860</strain>
    </source>
</reference>
<organism evidence="1 2">
    <name type="scientific">Haemophilus quentini</name>
    <dbReference type="NCBI Taxonomy" id="123834"/>
    <lineage>
        <taxon>Bacteria</taxon>
        <taxon>Pseudomonadati</taxon>
        <taxon>Pseudomonadota</taxon>
        <taxon>Gammaproteobacteria</taxon>
        <taxon>Pasteurellales</taxon>
        <taxon>Pasteurellaceae</taxon>
        <taxon>Haemophilus</taxon>
    </lineage>
</organism>
<protein>
    <submittedName>
        <fullName evidence="1">Uncharacterized protein</fullName>
    </submittedName>
</protein>
<dbReference type="RefSeq" id="WP_044233320.1">
    <property type="nucleotide sequence ID" value="NZ_MCII02000048.1"/>
</dbReference>
<gene>
    <name evidence="1" type="ORF">BFQ30_08305</name>
</gene>
<proteinExistence type="predicted"/>
<evidence type="ECO:0000313" key="2">
    <source>
        <dbReference type="Proteomes" id="UP000175677"/>
    </source>
</evidence>
<evidence type="ECO:0000313" key="1">
    <source>
        <dbReference type="EMBL" id="OEY76594.1"/>
    </source>
</evidence>